<sequence>MNTTTMKKTSLLLYLLLTAHVLLAQQRHTFKQNIPATGINKGTVRIEVPAGVLQVKATGSNFLDTQVQYGQPSWKPSLHLNKNNGVADLRLTQKDITDGEDNNDNKWTLNLSKNIPTALYLEMGAGESSLDLSNSQVRQLDVQAGAVALDINLSKSQLRQADIKAGVGELNLDLRGDWDHDLTVDIAGGIGEINLKLPQHTGVRLKTSGLGSQDLAGLKDAGSYYKNDALGKARHTITLNVTGALGSINVTE</sequence>
<evidence type="ECO:0000259" key="2">
    <source>
        <dbReference type="Pfam" id="PF17115"/>
    </source>
</evidence>
<gene>
    <name evidence="3" type="ORF">SAMN06296052_10494</name>
</gene>
<dbReference type="Pfam" id="PF17115">
    <property type="entry name" value="Toast_rack_N"/>
    <property type="match status" value="1"/>
</dbReference>
<dbReference type="EMBL" id="FZOQ01000004">
    <property type="protein sequence ID" value="SNS28205.1"/>
    <property type="molecule type" value="Genomic_DNA"/>
</dbReference>
<reference evidence="4" key="1">
    <citation type="submission" date="2017-06" db="EMBL/GenBank/DDBJ databases">
        <authorList>
            <person name="Varghese N."/>
            <person name="Submissions S."/>
        </authorList>
    </citation>
    <scope>NUCLEOTIDE SEQUENCE [LARGE SCALE GENOMIC DNA]</scope>
    <source>
        <strain evidence="4">NKM1</strain>
    </source>
</reference>
<dbReference type="InterPro" id="IPR031346">
    <property type="entry name" value="DUF2154_N"/>
</dbReference>
<dbReference type="AlphaFoldDB" id="A0A239D752"/>
<name>A0A239D752_9BACT</name>
<keyword evidence="1" id="KW-0732">Signal</keyword>
<accession>A0A239D752</accession>
<organism evidence="3 4">
    <name type="scientific">Pontibacter ummariensis</name>
    <dbReference type="NCBI Taxonomy" id="1610492"/>
    <lineage>
        <taxon>Bacteria</taxon>
        <taxon>Pseudomonadati</taxon>
        <taxon>Bacteroidota</taxon>
        <taxon>Cytophagia</taxon>
        <taxon>Cytophagales</taxon>
        <taxon>Hymenobacteraceae</taxon>
        <taxon>Pontibacter</taxon>
    </lineage>
</organism>
<dbReference type="Proteomes" id="UP000198432">
    <property type="component" value="Unassembled WGS sequence"/>
</dbReference>
<feature type="domain" description="DUF2154" evidence="2">
    <location>
        <begin position="38"/>
        <end position="125"/>
    </location>
</feature>
<feature type="signal peptide" evidence="1">
    <location>
        <begin position="1"/>
        <end position="24"/>
    </location>
</feature>
<feature type="chain" id="PRO_5013031716" evidence="1">
    <location>
        <begin position="25"/>
        <end position="252"/>
    </location>
</feature>
<protein>
    <submittedName>
        <fullName evidence="3">N-terminal domain of toast_rack, DUF2154</fullName>
    </submittedName>
</protein>
<evidence type="ECO:0000313" key="3">
    <source>
        <dbReference type="EMBL" id="SNS28205.1"/>
    </source>
</evidence>
<evidence type="ECO:0000256" key="1">
    <source>
        <dbReference type="SAM" id="SignalP"/>
    </source>
</evidence>
<evidence type="ECO:0000313" key="4">
    <source>
        <dbReference type="Proteomes" id="UP000198432"/>
    </source>
</evidence>
<keyword evidence="4" id="KW-1185">Reference proteome</keyword>
<proteinExistence type="predicted"/>